<protein>
    <submittedName>
        <fullName evidence="1">Uncharacterized protein</fullName>
    </submittedName>
</protein>
<organism evidence="1 2">
    <name type="scientific">Trifolium medium</name>
    <dbReference type="NCBI Taxonomy" id="97028"/>
    <lineage>
        <taxon>Eukaryota</taxon>
        <taxon>Viridiplantae</taxon>
        <taxon>Streptophyta</taxon>
        <taxon>Embryophyta</taxon>
        <taxon>Tracheophyta</taxon>
        <taxon>Spermatophyta</taxon>
        <taxon>Magnoliopsida</taxon>
        <taxon>eudicotyledons</taxon>
        <taxon>Gunneridae</taxon>
        <taxon>Pentapetalae</taxon>
        <taxon>rosids</taxon>
        <taxon>fabids</taxon>
        <taxon>Fabales</taxon>
        <taxon>Fabaceae</taxon>
        <taxon>Papilionoideae</taxon>
        <taxon>50 kb inversion clade</taxon>
        <taxon>NPAAA clade</taxon>
        <taxon>Hologalegina</taxon>
        <taxon>IRL clade</taxon>
        <taxon>Trifolieae</taxon>
        <taxon>Trifolium</taxon>
    </lineage>
</organism>
<sequence>MGERKRKKATGHLKVPRCSEKKRWKTSGIRRFLASATESDRKPQESDIS</sequence>
<dbReference type="Proteomes" id="UP000265520">
    <property type="component" value="Unassembled WGS sequence"/>
</dbReference>
<comment type="caution">
    <text evidence="1">The sequence shown here is derived from an EMBL/GenBank/DDBJ whole genome shotgun (WGS) entry which is preliminary data.</text>
</comment>
<proteinExistence type="predicted"/>
<evidence type="ECO:0000313" key="2">
    <source>
        <dbReference type="Proteomes" id="UP000265520"/>
    </source>
</evidence>
<dbReference type="AlphaFoldDB" id="A0A392VNX4"/>
<keyword evidence="2" id="KW-1185">Reference proteome</keyword>
<name>A0A392VNX4_9FABA</name>
<evidence type="ECO:0000313" key="1">
    <source>
        <dbReference type="EMBL" id="MCI90084.1"/>
    </source>
</evidence>
<dbReference type="EMBL" id="LXQA011234666">
    <property type="protein sequence ID" value="MCI90084.1"/>
    <property type="molecule type" value="Genomic_DNA"/>
</dbReference>
<accession>A0A392VNX4</accession>
<reference evidence="1 2" key="1">
    <citation type="journal article" date="2018" name="Front. Plant Sci.">
        <title>Red Clover (Trifolium pratense) and Zigzag Clover (T. medium) - A Picture of Genomic Similarities and Differences.</title>
        <authorList>
            <person name="Dluhosova J."/>
            <person name="Istvanek J."/>
            <person name="Nedelnik J."/>
            <person name="Repkova J."/>
        </authorList>
    </citation>
    <scope>NUCLEOTIDE SEQUENCE [LARGE SCALE GENOMIC DNA]</scope>
    <source>
        <strain evidence="2">cv. 10/8</strain>
        <tissue evidence="1">Leaf</tissue>
    </source>
</reference>
<feature type="non-terminal residue" evidence="1">
    <location>
        <position position="49"/>
    </location>
</feature>